<dbReference type="RefSeq" id="WP_188579959.1">
    <property type="nucleotide sequence ID" value="NZ_CP121009.1"/>
</dbReference>
<dbReference type="Proteomes" id="UP000603352">
    <property type="component" value="Unassembled WGS sequence"/>
</dbReference>
<name>A0ABQ1IQ97_9PROT</name>
<dbReference type="EMBL" id="BMDZ01000043">
    <property type="protein sequence ID" value="GGB49880.1"/>
    <property type="molecule type" value="Genomic_DNA"/>
</dbReference>
<organism evidence="1 2">
    <name type="scientific">Tistrella bauzanensis</name>
    <dbReference type="NCBI Taxonomy" id="657419"/>
    <lineage>
        <taxon>Bacteria</taxon>
        <taxon>Pseudomonadati</taxon>
        <taxon>Pseudomonadota</taxon>
        <taxon>Alphaproteobacteria</taxon>
        <taxon>Geminicoccales</taxon>
        <taxon>Geminicoccaceae</taxon>
        <taxon>Tistrella</taxon>
    </lineage>
</organism>
<accession>A0ABQ1IQ97</accession>
<evidence type="ECO:0000313" key="2">
    <source>
        <dbReference type="Proteomes" id="UP000603352"/>
    </source>
</evidence>
<gene>
    <name evidence="1" type="ORF">GCM10011505_33740</name>
</gene>
<sequence>MARRPLFLRLMLMTRRDRHGATDGAADAIAAAGGWVDDHHQYSNKMTTLRFTVPAHGLLALRDGLSNRDLALADAATADLDRLAADPAMADREISATLQMTFIHAEPDLRLDIPAVPG</sequence>
<proteinExistence type="predicted"/>
<evidence type="ECO:0000313" key="1">
    <source>
        <dbReference type="EMBL" id="GGB49880.1"/>
    </source>
</evidence>
<comment type="caution">
    <text evidence="1">The sequence shown here is derived from an EMBL/GenBank/DDBJ whole genome shotgun (WGS) entry which is preliminary data.</text>
</comment>
<protein>
    <submittedName>
        <fullName evidence="1">Uncharacterized protein</fullName>
    </submittedName>
</protein>
<reference evidence="2" key="1">
    <citation type="journal article" date="2019" name="Int. J. Syst. Evol. Microbiol.">
        <title>The Global Catalogue of Microorganisms (GCM) 10K type strain sequencing project: providing services to taxonomists for standard genome sequencing and annotation.</title>
        <authorList>
            <consortium name="The Broad Institute Genomics Platform"/>
            <consortium name="The Broad Institute Genome Sequencing Center for Infectious Disease"/>
            <person name="Wu L."/>
            <person name="Ma J."/>
        </authorList>
    </citation>
    <scope>NUCLEOTIDE SEQUENCE [LARGE SCALE GENOMIC DNA]</scope>
    <source>
        <strain evidence="2">CGMCC 1.10188</strain>
    </source>
</reference>
<keyword evidence="2" id="KW-1185">Reference proteome</keyword>